<gene>
    <name evidence="2" type="ORF">EWM64_g1554</name>
</gene>
<feature type="domain" description="GH18" evidence="1">
    <location>
        <begin position="73"/>
        <end position="417"/>
    </location>
</feature>
<dbReference type="GO" id="GO:0004568">
    <property type="term" value="F:chitinase activity"/>
    <property type="evidence" value="ECO:0007669"/>
    <property type="project" value="TreeGrafter"/>
</dbReference>
<dbReference type="GO" id="GO:0005975">
    <property type="term" value="P:carbohydrate metabolic process"/>
    <property type="evidence" value="ECO:0007669"/>
    <property type="project" value="InterPro"/>
</dbReference>
<name>A0A4Z0A859_9AGAM</name>
<dbReference type="SMART" id="SM00636">
    <property type="entry name" value="Glyco_18"/>
    <property type="match status" value="1"/>
</dbReference>
<dbReference type="Proteomes" id="UP000298061">
    <property type="component" value="Unassembled WGS sequence"/>
</dbReference>
<dbReference type="SUPFAM" id="SSF54556">
    <property type="entry name" value="Chitinase insertion domain"/>
    <property type="match status" value="1"/>
</dbReference>
<evidence type="ECO:0000259" key="1">
    <source>
        <dbReference type="PROSITE" id="PS51910"/>
    </source>
</evidence>
<dbReference type="InterPro" id="IPR029070">
    <property type="entry name" value="Chitinase_insertion_sf"/>
</dbReference>
<dbReference type="OrthoDB" id="73875at2759"/>
<dbReference type="PANTHER" id="PTHR11177">
    <property type="entry name" value="CHITINASE"/>
    <property type="match status" value="1"/>
</dbReference>
<dbReference type="PANTHER" id="PTHR11177:SF392">
    <property type="entry name" value="HAP41P"/>
    <property type="match status" value="1"/>
</dbReference>
<dbReference type="Gene3D" id="3.10.50.10">
    <property type="match status" value="1"/>
</dbReference>
<dbReference type="InterPro" id="IPR017853">
    <property type="entry name" value="GH"/>
</dbReference>
<proteinExistence type="predicted"/>
<dbReference type="AlphaFoldDB" id="A0A4Z0A859"/>
<dbReference type="GO" id="GO:0005576">
    <property type="term" value="C:extracellular region"/>
    <property type="evidence" value="ECO:0007669"/>
    <property type="project" value="TreeGrafter"/>
</dbReference>
<dbReference type="GO" id="GO:0006032">
    <property type="term" value="P:chitin catabolic process"/>
    <property type="evidence" value="ECO:0007669"/>
    <property type="project" value="TreeGrafter"/>
</dbReference>
<dbReference type="STRING" id="135208.A0A4Z0A859"/>
<protein>
    <recommendedName>
        <fullName evidence="1">GH18 domain-containing protein</fullName>
    </recommendedName>
</protein>
<dbReference type="InterPro" id="IPR050314">
    <property type="entry name" value="Glycosyl_Hydrlase_18"/>
</dbReference>
<reference evidence="2 3" key="1">
    <citation type="submission" date="2019-02" db="EMBL/GenBank/DDBJ databases">
        <title>Genome sequencing of the rare red list fungi Hericium alpestre (H. flagellum).</title>
        <authorList>
            <person name="Buettner E."/>
            <person name="Kellner H."/>
        </authorList>
    </citation>
    <scope>NUCLEOTIDE SEQUENCE [LARGE SCALE GENOMIC DNA]</scope>
    <source>
        <strain evidence="2 3">DSM 108284</strain>
    </source>
</reference>
<dbReference type="EMBL" id="SFCI01000107">
    <property type="protein sequence ID" value="TFY82454.1"/>
    <property type="molecule type" value="Genomic_DNA"/>
</dbReference>
<dbReference type="SUPFAM" id="SSF51445">
    <property type="entry name" value="(Trans)glycosidases"/>
    <property type="match status" value="1"/>
</dbReference>
<comment type="caution">
    <text evidence="2">The sequence shown here is derived from an EMBL/GenBank/DDBJ whole genome shotgun (WGS) entry which is preliminary data.</text>
</comment>
<dbReference type="InterPro" id="IPR001223">
    <property type="entry name" value="Glyco_hydro18_cat"/>
</dbReference>
<evidence type="ECO:0000313" key="3">
    <source>
        <dbReference type="Proteomes" id="UP000298061"/>
    </source>
</evidence>
<keyword evidence="3" id="KW-1185">Reference proteome</keyword>
<dbReference type="GO" id="GO:0008061">
    <property type="term" value="F:chitin binding"/>
    <property type="evidence" value="ECO:0007669"/>
    <property type="project" value="InterPro"/>
</dbReference>
<sequence length="418" mass="45119">MALLFSLPTYLPSTLPGSWQSAPRQLATTERQHTVFSVAYKGILLADVYACPCSSAPAAAPVSTATNNDNNSHVAASWFTSWHDSNRDHPAPLANVNWTKYTHMTFSFALTTSDPNTISLDGVSGLLTDFVKAAKTNNVKALLSIGGWTGSRYFSTNVGDTNRIAFVKAITELATTYELDGIEFDGSFAKALERRHWSAVHESQWFASVLDYIEIMTYDTWGPWSPTAGPNAPLDDSCASPDQQVGSVTSAVNAWTTAGISASQIIVAVGGYGHSFSVASQDALLNGDNLATYPKFDKSKHPPGDAWNDNITTTDQCGNQQFPGSIYDMWGLVAGGFLTQNGTAADGFPYTWDSCSQTPFVYDKNSQTYVSYEDAQSFAAKGDFIKSKGLAGFNMWETGSDFNNILVDSIRSAAGFTE</sequence>
<dbReference type="InterPro" id="IPR011583">
    <property type="entry name" value="Chitinase_II/V-like_cat"/>
</dbReference>
<dbReference type="Pfam" id="PF00704">
    <property type="entry name" value="Glyco_hydro_18"/>
    <property type="match status" value="2"/>
</dbReference>
<evidence type="ECO:0000313" key="2">
    <source>
        <dbReference type="EMBL" id="TFY82454.1"/>
    </source>
</evidence>
<organism evidence="2 3">
    <name type="scientific">Hericium alpestre</name>
    <dbReference type="NCBI Taxonomy" id="135208"/>
    <lineage>
        <taxon>Eukaryota</taxon>
        <taxon>Fungi</taxon>
        <taxon>Dikarya</taxon>
        <taxon>Basidiomycota</taxon>
        <taxon>Agaricomycotina</taxon>
        <taxon>Agaricomycetes</taxon>
        <taxon>Russulales</taxon>
        <taxon>Hericiaceae</taxon>
        <taxon>Hericium</taxon>
    </lineage>
</organism>
<dbReference type="Gene3D" id="3.20.20.80">
    <property type="entry name" value="Glycosidases"/>
    <property type="match status" value="2"/>
</dbReference>
<accession>A0A4Z0A859</accession>
<dbReference type="PROSITE" id="PS51910">
    <property type="entry name" value="GH18_2"/>
    <property type="match status" value="1"/>
</dbReference>